<feature type="transmembrane region" description="Helical" evidence="9">
    <location>
        <begin position="324"/>
        <end position="345"/>
    </location>
</feature>
<dbReference type="GeneID" id="91098189"/>
<dbReference type="AlphaFoldDB" id="A0AAX4K6S1"/>
<feature type="compositionally biased region" description="Polar residues" evidence="8">
    <location>
        <begin position="105"/>
        <end position="116"/>
    </location>
</feature>
<feature type="transmembrane region" description="Helical" evidence="9">
    <location>
        <begin position="745"/>
        <end position="767"/>
    </location>
</feature>
<feature type="transmembrane region" description="Helical" evidence="9">
    <location>
        <begin position="475"/>
        <end position="497"/>
    </location>
</feature>
<comment type="subcellular location">
    <subcellularLocation>
        <location evidence="1">Membrane</location>
        <topology evidence="1">Multi-pass membrane protein</topology>
    </subcellularLocation>
</comment>
<keyword evidence="12" id="KW-1185">Reference proteome</keyword>
<evidence type="ECO:0000256" key="5">
    <source>
        <dbReference type="ARBA" id="ARBA00022970"/>
    </source>
</evidence>
<feature type="transmembrane region" description="Helical" evidence="9">
    <location>
        <begin position="509"/>
        <end position="531"/>
    </location>
</feature>
<name>A0AAX4K6S1_9TREE</name>
<feature type="compositionally biased region" description="Basic and acidic residues" evidence="8">
    <location>
        <begin position="134"/>
        <end position="150"/>
    </location>
</feature>
<feature type="compositionally biased region" description="Low complexity" evidence="8">
    <location>
        <begin position="53"/>
        <end position="68"/>
    </location>
</feature>
<dbReference type="PANTHER" id="PTHR22950:SF692">
    <property type="entry name" value="TRANSMEMBRANE AMINO ACID TRANSPORTER FAMILY PROTEIN"/>
    <property type="match status" value="1"/>
</dbReference>
<keyword evidence="5" id="KW-0029">Amino-acid transport</keyword>
<evidence type="ECO:0000256" key="4">
    <source>
        <dbReference type="ARBA" id="ARBA00022692"/>
    </source>
</evidence>
<dbReference type="GO" id="GO:0005774">
    <property type="term" value="C:vacuolar membrane"/>
    <property type="evidence" value="ECO:0007669"/>
    <property type="project" value="TreeGrafter"/>
</dbReference>
<comment type="similarity">
    <text evidence="2">Belongs to the amino acid/polyamine transporter 2 family.</text>
</comment>
<evidence type="ECO:0000313" key="12">
    <source>
        <dbReference type="Proteomes" id="UP001355207"/>
    </source>
</evidence>
<keyword evidence="3" id="KW-0813">Transport</keyword>
<feature type="transmembrane region" description="Helical" evidence="9">
    <location>
        <begin position="675"/>
        <end position="696"/>
    </location>
</feature>
<feature type="transmembrane region" description="Helical" evidence="9">
    <location>
        <begin position="366"/>
        <end position="392"/>
    </location>
</feature>
<accession>A0AAX4K6S1</accession>
<keyword evidence="7 9" id="KW-0472">Membrane</keyword>
<evidence type="ECO:0000256" key="1">
    <source>
        <dbReference type="ARBA" id="ARBA00004141"/>
    </source>
</evidence>
<dbReference type="Proteomes" id="UP001355207">
    <property type="component" value="Chromosome 10"/>
</dbReference>
<feature type="transmembrane region" description="Helical" evidence="9">
    <location>
        <begin position="551"/>
        <end position="568"/>
    </location>
</feature>
<proteinExistence type="inferred from homology"/>
<dbReference type="PANTHER" id="PTHR22950">
    <property type="entry name" value="AMINO ACID TRANSPORTER"/>
    <property type="match status" value="1"/>
</dbReference>
<sequence length="777" mass="84480">MSLPGGGVPIPAVPVPSSNKGSSSRRRRSSVMQSSLELVFSYSRHQQLRYGGSAPSFIDSSSSKSLSSPDRTGPNQYYDEERDVNGRRGQEWPESSGAEGDTEGTESTSKVSGITRDNSDPEIIFEEDEDDEEQQHRHLQSEHQERRISEDPSFFPSDPVPLSQPSQINNNSSSATPVKSDIAGTSATSGRGLFTLNVFSPKMSSSVKLGTSASTRSSGSQTPLANSSARRFLDTTSVGDSDIHIDDDIMEEEDERTSLIKDTTVNGYGTTVTGVHSSTANKIKKTRYPIGQSTDGQTLFNATAVLVGIGLLSMPLAFSYAGWIGGLIMLFGFGWLTCYTAKLLAQLIRMDSSLMGYTDIGVRAMGNWAGGGIHILFCLELFALGVALVVLFGDTLNAIYPDVSSNLWKAIGFAIILPTALLPLRLLSLPSLLSSVSSILLVFVLLIDGFVRTSAPGSIRHPMPTSLWPEWKDANWLGGIGLVLAGVGGHAVMPSIARDMKNPENFGGIVNKAFVIATAISFASGAAGYLMIGENVSDEITRDLMQEKYGYPRWLNLVALWMIVINPLSKFGLSSRPLNITIEDILGISPELPIFPVEDEIFEPDQDGNIDNAIDSGFKSIRHDRRLSTISTRIRRESRGIGESDWSYRSIPRRESVDIPVEVVTSTPTRERRKAIFRVISRTIVTGFCVITAILLPGFGKVMAFLGSFSAFLICIILPLLFHMRLSSNLEPESESTTSAKWQRFFHWVLIGICTVLMVAGTVWAFLPGSGHGGLEP</sequence>
<feature type="domain" description="Amino acid transporter transmembrane" evidence="10">
    <location>
        <begin position="293"/>
        <end position="763"/>
    </location>
</feature>
<evidence type="ECO:0000256" key="9">
    <source>
        <dbReference type="SAM" id="Phobius"/>
    </source>
</evidence>
<evidence type="ECO:0000313" key="11">
    <source>
        <dbReference type="EMBL" id="WWC92562.1"/>
    </source>
</evidence>
<evidence type="ECO:0000256" key="8">
    <source>
        <dbReference type="SAM" id="MobiDB-lite"/>
    </source>
</evidence>
<dbReference type="RefSeq" id="XP_066079324.1">
    <property type="nucleotide sequence ID" value="XM_066223227.1"/>
</dbReference>
<keyword evidence="4 9" id="KW-0812">Transmembrane</keyword>
<evidence type="ECO:0000256" key="7">
    <source>
        <dbReference type="ARBA" id="ARBA00023136"/>
    </source>
</evidence>
<dbReference type="GO" id="GO:0015179">
    <property type="term" value="F:L-amino acid transmembrane transporter activity"/>
    <property type="evidence" value="ECO:0007669"/>
    <property type="project" value="TreeGrafter"/>
</dbReference>
<evidence type="ECO:0000256" key="6">
    <source>
        <dbReference type="ARBA" id="ARBA00022989"/>
    </source>
</evidence>
<keyword evidence="6 9" id="KW-1133">Transmembrane helix</keyword>
<feature type="transmembrane region" description="Helical" evidence="9">
    <location>
        <begin position="436"/>
        <end position="455"/>
    </location>
</feature>
<dbReference type="Pfam" id="PF01490">
    <property type="entry name" value="Aa_trans"/>
    <property type="match status" value="1"/>
</dbReference>
<evidence type="ECO:0000256" key="2">
    <source>
        <dbReference type="ARBA" id="ARBA00008066"/>
    </source>
</evidence>
<dbReference type="EMBL" id="CP144107">
    <property type="protein sequence ID" value="WWC92562.1"/>
    <property type="molecule type" value="Genomic_DNA"/>
</dbReference>
<evidence type="ECO:0000256" key="3">
    <source>
        <dbReference type="ARBA" id="ARBA00022448"/>
    </source>
</evidence>
<organism evidence="11 12">
    <name type="scientific">Kwoniella dendrophila CBS 6074</name>
    <dbReference type="NCBI Taxonomy" id="1295534"/>
    <lineage>
        <taxon>Eukaryota</taxon>
        <taxon>Fungi</taxon>
        <taxon>Dikarya</taxon>
        <taxon>Basidiomycota</taxon>
        <taxon>Agaricomycotina</taxon>
        <taxon>Tremellomycetes</taxon>
        <taxon>Tremellales</taxon>
        <taxon>Cryptococcaceae</taxon>
        <taxon>Kwoniella</taxon>
    </lineage>
</organism>
<evidence type="ECO:0000259" key="10">
    <source>
        <dbReference type="Pfam" id="PF01490"/>
    </source>
</evidence>
<feature type="region of interest" description="Disordered" evidence="8">
    <location>
        <begin position="51"/>
        <end position="185"/>
    </location>
</feature>
<dbReference type="InterPro" id="IPR013057">
    <property type="entry name" value="AA_transpt_TM"/>
</dbReference>
<feature type="compositionally biased region" description="Acidic residues" evidence="8">
    <location>
        <begin position="123"/>
        <end position="133"/>
    </location>
</feature>
<feature type="transmembrane region" description="Helical" evidence="9">
    <location>
        <begin position="407"/>
        <end position="424"/>
    </location>
</feature>
<reference evidence="11 12" key="1">
    <citation type="submission" date="2024-01" db="EMBL/GenBank/DDBJ databases">
        <title>Comparative genomics of Cryptococcus and Kwoniella reveals pathogenesis evolution and contrasting modes of karyotype evolution via chromosome fusion or intercentromeric recombination.</title>
        <authorList>
            <person name="Coelho M.A."/>
            <person name="David-Palma M."/>
            <person name="Shea T."/>
            <person name="Bowers K."/>
            <person name="McGinley-Smith S."/>
            <person name="Mohammad A.W."/>
            <person name="Gnirke A."/>
            <person name="Yurkov A.M."/>
            <person name="Nowrousian M."/>
            <person name="Sun S."/>
            <person name="Cuomo C.A."/>
            <person name="Heitman J."/>
        </authorList>
    </citation>
    <scope>NUCLEOTIDE SEQUENCE [LARGE SCALE GENOMIC DNA]</scope>
    <source>
        <strain evidence="11 12">CBS 6074</strain>
    </source>
</reference>
<gene>
    <name evidence="11" type="ORF">L201_007521</name>
</gene>
<feature type="transmembrane region" description="Helical" evidence="9">
    <location>
        <begin position="702"/>
        <end position="724"/>
    </location>
</feature>
<feature type="region of interest" description="Disordered" evidence="8">
    <location>
        <begin position="1"/>
        <end position="33"/>
    </location>
</feature>
<protein>
    <recommendedName>
        <fullName evidence="10">Amino acid transporter transmembrane domain-containing protein</fullName>
    </recommendedName>
</protein>